<evidence type="ECO:0000313" key="13">
    <source>
        <dbReference type="Proteomes" id="UP001589733"/>
    </source>
</evidence>
<feature type="binding site" evidence="9">
    <location>
        <begin position="381"/>
        <end position="384"/>
    </location>
    <ligand>
        <name>L-glutamine</name>
        <dbReference type="ChEBI" id="CHEBI:58359"/>
    </ligand>
</feature>
<dbReference type="CDD" id="cd01746">
    <property type="entry name" value="GATase1_CTP_Synthase"/>
    <property type="match status" value="1"/>
</dbReference>
<comment type="miscellaneous">
    <text evidence="9">CTPSs have evolved a hybrid strategy for distinguishing between UTP and CTP. The overlapping regions of the product feedback inhibitory and substrate sites recognize a common feature in both compounds, the triphosphate moiety. To differentiate isosteric substrate and product pyrimidine rings, an additional pocket far from the expected kinase/ligase catalytic site, specifically recognizes the cytosine and ribose portions of the product inhibitor.</text>
</comment>
<dbReference type="NCBIfam" id="TIGR00337">
    <property type="entry name" value="PyrG"/>
    <property type="match status" value="1"/>
</dbReference>
<dbReference type="Pfam" id="PF06418">
    <property type="entry name" value="CTP_synth_N"/>
    <property type="match status" value="1"/>
</dbReference>
<dbReference type="InterPro" id="IPR017926">
    <property type="entry name" value="GATASE"/>
</dbReference>
<feature type="binding site" evidence="9">
    <location>
        <position position="53"/>
    </location>
    <ligand>
        <name>L-glutamine</name>
        <dbReference type="ChEBI" id="CHEBI:58359"/>
    </ligand>
</feature>
<feature type="domain" description="Glutamine amidotransferase" evidence="10">
    <location>
        <begin position="301"/>
        <end position="533"/>
    </location>
</feature>
<feature type="binding site" evidence="9">
    <location>
        <position position="140"/>
    </location>
    <ligand>
        <name>Mg(2+)</name>
        <dbReference type="ChEBI" id="CHEBI:18420"/>
    </ligand>
</feature>
<comment type="caution">
    <text evidence="12">The sequence shown here is derived from an EMBL/GenBank/DDBJ whole genome shotgun (WGS) entry which is preliminary data.</text>
</comment>
<feature type="binding site" evidence="9">
    <location>
        <begin position="187"/>
        <end position="192"/>
    </location>
    <ligand>
        <name>CTP</name>
        <dbReference type="ChEBI" id="CHEBI:37563"/>
        <note>allosteric inhibitor</note>
    </ligand>
</feature>
<feature type="binding site" evidence="9">
    <location>
        <position position="12"/>
    </location>
    <ligand>
        <name>UTP</name>
        <dbReference type="ChEBI" id="CHEBI:46398"/>
    </ligand>
</feature>
<feature type="binding site" evidence="9">
    <location>
        <begin position="147"/>
        <end position="149"/>
    </location>
    <ligand>
        <name>CTP</name>
        <dbReference type="ChEBI" id="CHEBI:37563"/>
        <note>allosteric inhibitor</note>
    </ligand>
</feature>
<dbReference type="Gene3D" id="3.40.50.880">
    <property type="match status" value="1"/>
</dbReference>
<dbReference type="RefSeq" id="WP_380015114.1">
    <property type="nucleotide sequence ID" value="NZ_JBHLYR010000060.1"/>
</dbReference>
<comment type="caution">
    <text evidence="9">Lacks conserved residue(s) required for the propagation of feature annotation.</text>
</comment>
<feature type="active site" evidence="9">
    <location>
        <position position="516"/>
    </location>
</feature>
<dbReference type="PANTHER" id="PTHR11550:SF0">
    <property type="entry name" value="CTP SYNTHASE-RELATED"/>
    <property type="match status" value="1"/>
</dbReference>
<name>A0ABV6B3T8_9DEIO</name>
<keyword evidence="9" id="KW-0479">Metal-binding</keyword>
<feature type="binding site" evidence="9">
    <location>
        <position position="223"/>
    </location>
    <ligand>
        <name>CTP</name>
        <dbReference type="ChEBI" id="CHEBI:37563"/>
        <note>allosteric inhibitor</note>
    </ligand>
</feature>
<evidence type="ECO:0000256" key="5">
    <source>
        <dbReference type="ARBA" id="ARBA00022840"/>
    </source>
</evidence>
<dbReference type="Gene3D" id="3.40.50.300">
    <property type="entry name" value="P-loop containing nucleotide triphosphate hydrolases"/>
    <property type="match status" value="1"/>
</dbReference>
<feature type="domain" description="CTP synthase N-terminal" evidence="11">
    <location>
        <begin position="2"/>
        <end position="265"/>
    </location>
</feature>
<comment type="subunit">
    <text evidence="9">Homotetramer.</text>
</comment>
<dbReference type="PANTHER" id="PTHR11550">
    <property type="entry name" value="CTP SYNTHASE"/>
    <property type="match status" value="1"/>
</dbReference>
<dbReference type="InterPro" id="IPR004468">
    <property type="entry name" value="CTP_synthase"/>
</dbReference>
<dbReference type="EMBL" id="JBHLYR010000060">
    <property type="protein sequence ID" value="MFB9994412.1"/>
    <property type="molecule type" value="Genomic_DNA"/>
</dbReference>
<keyword evidence="13" id="KW-1185">Reference proteome</keyword>
<dbReference type="SUPFAM" id="SSF52540">
    <property type="entry name" value="P-loop containing nucleoside triphosphate hydrolases"/>
    <property type="match status" value="1"/>
</dbReference>
<feature type="binding site" evidence="9">
    <location>
        <position position="223"/>
    </location>
    <ligand>
        <name>UTP</name>
        <dbReference type="ChEBI" id="CHEBI:46398"/>
    </ligand>
</feature>
<keyword evidence="7 9" id="KW-0665">Pyrimidine biosynthesis</keyword>
<dbReference type="PROSITE" id="PS51273">
    <property type="entry name" value="GATASE_TYPE_1"/>
    <property type="match status" value="1"/>
</dbReference>
<comment type="activity regulation">
    <text evidence="9">Allosterically activated by GTP, when glutamine is the substrate; GTP has no effect on the reaction when ammonia is the substrate. The allosteric effector GTP functions by stabilizing the protein conformation that binds the tetrahedral intermediate(s) formed during glutamine hydrolysis. Inhibited by the product CTP, via allosteric rather than competitive inhibition.</text>
</comment>
<sequence length="567" mass="61312">MRYIFVTGGVVSSLGKGVASASLGALLRARGYKVTAVKIDPYINIDAGTMRPYEHGEVFVTASGAETDLDIGNYERFLDLDIPVGSNITTGQVYLEVIRRERAGDYLSQTVQVIPHVTDEIKRRIRAAGENAGAEIVLIEVGGTVGDIESLPFLEAIRQFRFDEGDDKVLYLHLTLVPYLGTSNEFKTKPTQHSVATLRSVGISPDIVMVRSKEKLPSDITRKIALFTSVRENRVFSSYDVSHVYEVPLALEEQGLGKAVEDLLGLERTHPNLGVWQNAVRVIKHPQREVTIAIAGKYTAMPDAYLSMLESLTHAGIANDARVNIKWINAEELREGDLEEQLGDADGILVPGGFGIRGIEGKIRAAEYARTRLTPYLGICLGMQIAVIEYARHVAGIEGANSGEFDEYAPHKVIDLMPEQLEMDGMGGTMRLGDWPMQLKAGSTIAALYGVPQGGTVRERHRHRFEVNPAYTAQLQAAGLEISGVTPGVSGRGAGLVESIEIPGHPFFVALQAHPEFKSRPMRPSPPFAGFVAAALAGKVGGRAVPGAVNEQALNAPAEAVQANTEA</sequence>
<feature type="binding site" evidence="9">
    <location>
        <position position="353"/>
    </location>
    <ligand>
        <name>L-glutamine</name>
        <dbReference type="ChEBI" id="CHEBI:58359"/>
    </ligand>
</feature>
<evidence type="ECO:0000313" key="12">
    <source>
        <dbReference type="EMBL" id="MFB9994412.1"/>
    </source>
</evidence>
<gene>
    <name evidence="9" type="primary">pyrG</name>
    <name evidence="12" type="ORF">ACFFLM_20855</name>
</gene>
<feature type="binding site" evidence="9">
    <location>
        <position position="70"/>
    </location>
    <ligand>
        <name>Mg(2+)</name>
        <dbReference type="ChEBI" id="CHEBI:18420"/>
    </ligand>
</feature>
<evidence type="ECO:0000256" key="7">
    <source>
        <dbReference type="ARBA" id="ARBA00022975"/>
    </source>
</evidence>
<feature type="binding site" evidence="9">
    <location>
        <begin position="13"/>
        <end position="18"/>
    </location>
    <ligand>
        <name>ATP</name>
        <dbReference type="ChEBI" id="CHEBI:30616"/>
    </ligand>
</feature>
<dbReference type="CDD" id="cd03113">
    <property type="entry name" value="CTPS_N"/>
    <property type="match status" value="1"/>
</dbReference>
<organism evidence="12 13">
    <name type="scientific">Deinococcus oregonensis</name>
    <dbReference type="NCBI Taxonomy" id="1805970"/>
    <lineage>
        <taxon>Bacteria</taxon>
        <taxon>Thermotogati</taxon>
        <taxon>Deinococcota</taxon>
        <taxon>Deinococci</taxon>
        <taxon>Deinococcales</taxon>
        <taxon>Deinococcaceae</taxon>
        <taxon>Deinococcus</taxon>
    </lineage>
</organism>
<keyword evidence="6 9" id="KW-0315">Glutamine amidotransferase</keyword>
<feature type="binding site" evidence="9">
    <location>
        <position position="464"/>
    </location>
    <ligand>
        <name>L-glutamine</name>
        <dbReference type="ChEBI" id="CHEBI:58359"/>
    </ligand>
</feature>
<evidence type="ECO:0000256" key="9">
    <source>
        <dbReference type="HAMAP-Rule" id="MF_01227"/>
    </source>
</evidence>
<feature type="binding site" evidence="9">
    <location>
        <position position="404"/>
    </location>
    <ligand>
        <name>L-glutamine</name>
        <dbReference type="ChEBI" id="CHEBI:58359"/>
    </ligand>
</feature>
<comment type="catalytic activity">
    <reaction evidence="9">
        <text>UTP + NH4(+) + ATP = CTP + ADP + phosphate + 2 H(+)</text>
        <dbReference type="Rhea" id="RHEA:16597"/>
        <dbReference type="ChEBI" id="CHEBI:15378"/>
        <dbReference type="ChEBI" id="CHEBI:28938"/>
        <dbReference type="ChEBI" id="CHEBI:30616"/>
        <dbReference type="ChEBI" id="CHEBI:37563"/>
        <dbReference type="ChEBI" id="CHEBI:43474"/>
        <dbReference type="ChEBI" id="CHEBI:46398"/>
        <dbReference type="ChEBI" id="CHEBI:456216"/>
    </reaction>
</comment>
<evidence type="ECO:0000256" key="1">
    <source>
        <dbReference type="ARBA" id="ARBA00005171"/>
    </source>
</evidence>
<evidence type="ECO:0000256" key="8">
    <source>
        <dbReference type="ARBA" id="ARBA00047781"/>
    </source>
</evidence>
<accession>A0ABV6B3T8</accession>
<dbReference type="InterPro" id="IPR029062">
    <property type="entry name" value="Class_I_gatase-like"/>
</dbReference>
<dbReference type="InterPro" id="IPR017456">
    <property type="entry name" value="CTP_synthase_N"/>
</dbReference>
<evidence type="ECO:0000259" key="11">
    <source>
        <dbReference type="Pfam" id="PF06418"/>
    </source>
</evidence>
<evidence type="ECO:0000256" key="3">
    <source>
        <dbReference type="ARBA" id="ARBA00022598"/>
    </source>
</evidence>
<keyword evidence="9" id="KW-0460">Magnesium</keyword>
<comment type="function">
    <text evidence="9">Catalyzes the ATP-dependent amination of UTP to CTP with either L-glutamine or ammonia as the source of nitrogen. Regulates intracellular CTP levels through interactions with the four ribonucleotide triphosphates.</text>
</comment>
<keyword evidence="3 9" id="KW-0436">Ligase</keyword>
<evidence type="ECO:0000256" key="2">
    <source>
        <dbReference type="ARBA" id="ARBA00007533"/>
    </source>
</evidence>
<feature type="active site" description="Nucleophile; for glutamine hydrolysis" evidence="9">
    <location>
        <position position="380"/>
    </location>
</feature>
<keyword evidence="4 9" id="KW-0547">Nucleotide-binding</keyword>
<feature type="region of interest" description="Amidoligase domain" evidence="9">
    <location>
        <begin position="1"/>
        <end position="266"/>
    </location>
</feature>
<dbReference type="HAMAP" id="MF_01227">
    <property type="entry name" value="PyrG"/>
    <property type="match status" value="1"/>
</dbReference>
<dbReference type="SUPFAM" id="SSF52317">
    <property type="entry name" value="Class I glutamine amidotransferase-like"/>
    <property type="match status" value="1"/>
</dbReference>
<feature type="active site" evidence="9">
    <location>
        <position position="514"/>
    </location>
</feature>
<evidence type="ECO:0000259" key="10">
    <source>
        <dbReference type="Pfam" id="PF00117"/>
    </source>
</evidence>
<dbReference type="NCBIfam" id="NF003792">
    <property type="entry name" value="PRK05380.1"/>
    <property type="match status" value="1"/>
</dbReference>
<comment type="similarity">
    <text evidence="2 9">Belongs to the CTP synthase family.</text>
</comment>
<comment type="pathway">
    <text evidence="1 9">Pyrimidine metabolism; CTP biosynthesis via de novo pathway; CTP from UDP: step 2/2.</text>
</comment>
<feature type="binding site" evidence="9">
    <location>
        <begin position="187"/>
        <end position="192"/>
    </location>
    <ligand>
        <name>UTP</name>
        <dbReference type="ChEBI" id="CHEBI:46398"/>
    </ligand>
</feature>
<proteinExistence type="inferred from homology"/>
<protein>
    <recommendedName>
        <fullName evidence="9">CTP synthase</fullName>
        <ecNumber evidence="9">6.3.4.2</ecNumber>
    </recommendedName>
    <alternativeName>
        <fullName evidence="9">Cytidine 5'-triphosphate synthase</fullName>
    </alternativeName>
    <alternativeName>
        <fullName evidence="9">Cytidine triphosphate synthetase</fullName>
        <shortName evidence="9">CTP synthetase</shortName>
        <shortName evidence="9">CTPS</shortName>
    </alternativeName>
    <alternativeName>
        <fullName evidence="9">UTP--ammonia ligase</fullName>
    </alternativeName>
</protein>
<feature type="binding site" evidence="9">
    <location>
        <position position="241"/>
    </location>
    <ligand>
        <name>ATP</name>
        <dbReference type="ChEBI" id="CHEBI:30616"/>
    </ligand>
</feature>
<comment type="catalytic activity">
    <reaction evidence="9">
        <text>L-glutamine + H2O = L-glutamate + NH4(+)</text>
        <dbReference type="Rhea" id="RHEA:15889"/>
        <dbReference type="ChEBI" id="CHEBI:15377"/>
        <dbReference type="ChEBI" id="CHEBI:28938"/>
        <dbReference type="ChEBI" id="CHEBI:29985"/>
        <dbReference type="ChEBI" id="CHEBI:58359"/>
    </reaction>
</comment>
<evidence type="ECO:0000256" key="6">
    <source>
        <dbReference type="ARBA" id="ARBA00022962"/>
    </source>
</evidence>
<feature type="binding site" evidence="9">
    <location>
        <position position="70"/>
    </location>
    <ligand>
        <name>ATP</name>
        <dbReference type="ChEBI" id="CHEBI:30616"/>
    </ligand>
</feature>
<reference evidence="12 13" key="1">
    <citation type="submission" date="2024-09" db="EMBL/GenBank/DDBJ databases">
        <authorList>
            <person name="Sun Q."/>
            <person name="Mori K."/>
        </authorList>
    </citation>
    <scope>NUCLEOTIDE SEQUENCE [LARGE SCALE GENOMIC DNA]</scope>
    <source>
        <strain evidence="12 13">JCM 13503</strain>
    </source>
</reference>
<dbReference type="GO" id="GO:0003883">
    <property type="term" value="F:CTP synthase activity"/>
    <property type="evidence" value="ECO:0007669"/>
    <property type="project" value="UniProtKB-EC"/>
</dbReference>
<dbReference type="Proteomes" id="UP001589733">
    <property type="component" value="Unassembled WGS sequence"/>
</dbReference>
<evidence type="ECO:0000256" key="4">
    <source>
        <dbReference type="ARBA" id="ARBA00022741"/>
    </source>
</evidence>
<dbReference type="Pfam" id="PF00117">
    <property type="entry name" value="GATase"/>
    <property type="match status" value="1"/>
</dbReference>
<dbReference type="InterPro" id="IPR027417">
    <property type="entry name" value="P-loop_NTPase"/>
</dbReference>
<dbReference type="EC" id="6.3.4.2" evidence="9"/>
<comment type="catalytic activity">
    <reaction evidence="8 9">
        <text>UTP + L-glutamine + ATP + H2O = CTP + L-glutamate + ADP + phosphate + 2 H(+)</text>
        <dbReference type="Rhea" id="RHEA:26426"/>
        <dbReference type="ChEBI" id="CHEBI:15377"/>
        <dbReference type="ChEBI" id="CHEBI:15378"/>
        <dbReference type="ChEBI" id="CHEBI:29985"/>
        <dbReference type="ChEBI" id="CHEBI:30616"/>
        <dbReference type="ChEBI" id="CHEBI:37563"/>
        <dbReference type="ChEBI" id="CHEBI:43474"/>
        <dbReference type="ChEBI" id="CHEBI:46398"/>
        <dbReference type="ChEBI" id="CHEBI:58359"/>
        <dbReference type="ChEBI" id="CHEBI:456216"/>
        <dbReference type="EC" id="6.3.4.2"/>
    </reaction>
</comment>
<feature type="binding site" evidence="9">
    <location>
        <position position="12"/>
    </location>
    <ligand>
        <name>CTP</name>
        <dbReference type="ChEBI" id="CHEBI:37563"/>
        <note>allosteric inhibitor</note>
    </ligand>
</feature>
<keyword evidence="5 9" id="KW-0067">ATP-binding</keyword>
<dbReference type="InterPro" id="IPR033828">
    <property type="entry name" value="GATase1_CTP_Synthase"/>
</dbReference>